<gene>
    <name evidence="10" type="primary">cbiB</name>
    <name evidence="9" type="synonym">cobD</name>
    <name evidence="10" type="ORF">BerOc1_00025</name>
</gene>
<name>A0A1J5N7G1_9BACT</name>
<dbReference type="GO" id="GO:0048472">
    <property type="term" value="F:threonine-phosphate decarboxylase activity"/>
    <property type="evidence" value="ECO:0007669"/>
    <property type="project" value="InterPro"/>
</dbReference>
<dbReference type="GO" id="GO:0009236">
    <property type="term" value="P:cobalamin biosynthetic process"/>
    <property type="evidence" value="ECO:0007669"/>
    <property type="project" value="UniProtKB-UniRule"/>
</dbReference>
<comment type="subcellular location">
    <subcellularLocation>
        <location evidence="1 9">Cell membrane</location>
        <topology evidence="1 9">Multi-pass membrane protein</topology>
    </subcellularLocation>
</comment>
<organism evidence="10 11">
    <name type="scientific">Pseudodesulfovibrio hydrargyri</name>
    <dbReference type="NCBI Taxonomy" id="2125990"/>
    <lineage>
        <taxon>Bacteria</taxon>
        <taxon>Pseudomonadati</taxon>
        <taxon>Thermodesulfobacteriota</taxon>
        <taxon>Desulfovibrionia</taxon>
        <taxon>Desulfovibrionales</taxon>
        <taxon>Desulfovibrionaceae</taxon>
    </lineage>
</organism>
<dbReference type="GO" id="GO:0005886">
    <property type="term" value="C:plasma membrane"/>
    <property type="evidence" value="ECO:0007669"/>
    <property type="project" value="UniProtKB-SubCell"/>
</dbReference>
<keyword evidence="6 9" id="KW-0812">Transmembrane</keyword>
<keyword evidence="4 9" id="KW-1003">Cell membrane</keyword>
<feature type="transmembrane region" description="Helical" evidence="9">
    <location>
        <begin position="77"/>
        <end position="99"/>
    </location>
</feature>
<feature type="transmembrane region" description="Helical" evidence="9">
    <location>
        <begin position="153"/>
        <end position="171"/>
    </location>
</feature>
<comment type="function">
    <text evidence="9">Converts cobyric acid to cobinamide by the addition of aminopropanol on the F carboxylic group.</text>
</comment>
<comment type="similarity">
    <text evidence="3 9">Belongs to the CobD/CbiB family.</text>
</comment>
<feature type="transmembrane region" description="Helical" evidence="9">
    <location>
        <begin position="201"/>
        <end position="223"/>
    </location>
</feature>
<reference evidence="10 11" key="1">
    <citation type="submission" date="2015-09" db="EMBL/GenBank/DDBJ databases">
        <title>Genome of Desulfovibrio dechloracetivorans BerOc1, a mercury methylating strain isolated from highly hydrocarbons and metals contaminated coastal sediments.</title>
        <authorList>
            <person name="Goni Urriza M."/>
            <person name="Gassie C."/>
            <person name="Bouchez O."/>
            <person name="Klopp C."/>
            <person name="Ranchou-Peyruse A."/>
            <person name="Remy G."/>
        </authorList>
    </citation>
    <scope>NUCLEOTIDE SEQUENCE [LARGE SCALE GENOMIC DNA]</scope>
    <source>
        <strain evidence="10 11">BerOc1</strain>
    </source>
</reference>
<evidence type="ECO:0000256" key="4">
    <source>
        <dbReference type="ARBA" id="ARBA00022475"/>
    </source>
</evidence>
<proteinExistence type="inferred from homology"/>
<sequence length="317" mass="34377">MEHPAAVFLIPALAVVLDRLVGDPANWPHPVRLIGKGLDLFEAAVRRTSVNLRLAGWGAVLLFAWAAWFVVAELTSIRYLGPLLAVYFAYAGLALGCLLKDARRVAGLLDSGDLPGARKALSMLVSRETAALDAPAVRRTLAETVSENLNDGFTAPLFYLALLGPGGLWAYKVVSTMDSMWGYRTDRYIRLGQGAAKTDDVLAWIPARLTAFFLFLVGKRLGLKAATARGRYRDDARKMESPNAGWPMAAAAWLLEAQMGGPTVYFGKVKDKPVLGPKGADWDRAKLRKLFRLAAKTGTLAACVLIPVLGLIRLLFA</sequence>
<dbReference type="RefSeq" id="WP_071543700.1">
    <property type="nucleotide sequence ID" value="NZ_LKAQ01000001.1"/>
</dbReference>
<dbReference type="Pfam" id="PF03186">
    <property type="entry name" value="CobD_Cbib"/>
    <property type="match status" value="1"/>
</dbReference>
<evidence type="ECO:0000256" key="3">
    <source>
        <dbReference type="ARBA" id="ARBA00006263"/>
    </source>
</evidence>
<dbReference type="HAMAP" id="MF_00024">
    <property type="entry name" value="CobD_CbiB"/>
    <property type="match status" value="1"/>
</dbReference>
<comment type="caution">
    <text evidence="10">The sequence shown here is derived from an EMBL/GenBank/DDBJ whole genome shotgun (WGS) entry which is preliminary data.</text>
</comment>
<dbReference type="GO" id="GO:0015420">
    <property type="term" value="F:ABC-type vitamin B12 transporter activity"/>
    <property type="evidence" value="ECO:0007669"/>
    <property type="project" value="UniProtKB-UniRule"/>
</dbReference>
<keyword evidence="8 9" id="KW-0472">Membrane</keyword>
<evidence type="ECO:0000313" key="10">
    <source>
        <dbReference type="EMBL" id="OIQ51571.1"/>
    </source>
</evidence>
<dbReference type="AlphaFoldDB" id="A0A1J5N7G1"/>
<feature type="transmembrane region" description="Helical" evidence="9">
    <location>
        <begin position="54"/>
        <end position="71"/>
    </location>
</feature>
<dbReference type="UniPathway" id="UPA00148"/>
<evidence type="ECO:0000256" key="2">
    <source>
        <dbReference type="ARBA" id="ARBA00004953"/>
    </source>
</evidence>
<feature type="transmembrane region" description="Helical" evidence="9">
    <location>
        <begin position="293"/>
        <end position="316"/>
    </location>
</feature>
<evidence type="ECO:0000256" key="5">
    <source>
        <dbReference type="ARBA" id="ARBA00022573"/>
    </source>
</evidence>
<evidence type="ECO:0000313" key="11">
    <source>
        <dbReference type="Proteomes" id="UP000181901"/>
    </source>
</evidence>
<evidence type="ECO:0000256" key="6">
    <source>
        <dbReference type="ARBA" id="ARBA00022692"/>
    </source>
</evidence>
<dbReference type="PANTHER" id="PTHR34308:SF1">
    <property type="entry name" value="COBALAMIN BIOSYNTHESIS PROTEIN CBIB"/>
    <property type="match status" value="1"/>
</dbReference>
<evidence type="ECO:0000256" key="8">
    <source>
        <dbReference type="ARBA" id="ARBA00023136"/>
    </source>
</evidence>
<keyword evidence="11" id="KW-1185">Reference proteome</keyword>
<evidence type="ECO:0000256" key="9">
    <source>
        <dbReference type="HAMAP-Rule" id="MF_00024"/>
    </source>
</evidence>
<dbReference type="Proteomes" id="UP000181901">
    <property type="component" value="Unassembled WGS sequence"/>
</dbReference>
<protein>
    <recommendedName>
        <fullName evidence="9">Cobalamin biosynthesis protein CobD</fullName>
    </recommendedName>
</protein>
<dbReference type="EMBL" id="LKAQ01000001">
    <property type="protein sequence ID" value="OIQ51571.1"/>
    <property type="molecule type" value="Genomic_DNA"/>
</dbReference>
<dbReference type="PANTHER" id="PTHR34308">
    <property type="entry name" value="COBALAMIN BIOSYNTHESIS PROTEIN CBIB"/>
    <property type="match status" value="1"/>
</dbReference>
<evidence type="ECO:0000256" key="1">
    <source>
        <dbReference type="ARBA" id="ARBA00004651"/>
    </source>
</evidence>
<dbReference type="NCBIfam" id="TIGR00380">
    <property type="entry name" value="cobal_cbiB"/>
    <property type="match status" value="1"/>
</dbReference>
<keyword evidence="7 9" id="KW-1133">Transmembrane helix</keyword>
<evidence type="ECO:0000256" key="7">
    <source>
        <dbReference type="ARBA" id="ARBA00022989"/>
    </source>
</evidence>
<comment type="pathway">
    <text evidence="2 9">Cofactor biosynthesis; adenosylcobalamin biosynthesis.</text>
</comment>
<accession>A0A1J5N7G1</accession>
<keyword evidence="5 9" id="KW-0169">Cobalamin biosynthesis</keyword>
<dbReference type="InterPro" id="IPR004485">
    <property type="entry name" value="Cobalamin_biosynth_CobD/CbiB"/>
</dbReference>
<dbReference type="OrthoDB" id="9811967at2"/>